<dbReference type="EMBL" id="MT144617">
    <property type="protein sequence ID" value="QJH95329.1"/>
    <property type="molecule type" value="Genomic_DNA"/>
</dbReference>
<evidence type="ECO:0008006" key="5">
    <source>
        <dbReference type="Google" id="ProtNLM"/>
    </source>
</evidence>
<evidence type="ECO:0000313" key="1">
    <source>
        <dbReference type="EMBL" id="QJA47287.1"/>
    </source>
</evidence>
<organism evidence="1">
    <name type="scientific">viral metagenome</name>
    <dbReference type="NCBI Taxonomy" id="1070528"/>
    <lineage>
        <taxon>unclassified sequences</taxon>
        <taxon>metagenomes</taxon>
        <taxon>organismal metagenomes</taxon>
    </lineage>
</organism>
<dbReference type="EMBL" id="MT141571">
    <property type="protein sequence ID" value="QJA67480.1"/>
    <property type="molecule type" value="Genomic_DNA"/>
</dbReference>
<reference evidence="1" key="1">
    <citation type="submission" date="2020-03" db="EMBL/GenBank/DDBJ databases">
        <title>The deep terrestrial virosphere.</title>
        <authorList>
            <person name="Holmfeldt K."/>
            <person name="Nilsson E."/>
            <person name="Simone D."/>
            <person name="Lopez-Fernandez M."/>
            <person name="Wu X."/>
            <person name="de Brujin I."/>
            <person name="Lundin D."/>
            <person name="Andersson A."/>
            <person name="Bertilsson S."/>
            <person name="Dopson M."/>
        </authorList>
    </citation>
    <scope>NUCLEOTIDE SEQUENCE</scope>
    <source>
        <strain evidence="3">MM415A00215</strain>
        <strain evidence="2">MM415B00223</strain>
        <strain evidence="1">TM448A00634</strain>
        <strain evidence="4">TM448B00399</strain>
    </source>
</reference>
<evidence type="ECO:0000313" key="4">
    <source>
        <dbReference type="EMBL" id="QJH95329.1"/>
    </source>
</evidence>
<gene>
    <name evidence="3" type="ORF">MM415A00215_0020</name>
    <name evidence="2" type="ORF">MM415B00223_0067</name>
    <name evidence="1" type="ORF">TM448A00634_0019</name>
    <name evidence="4" type="ORF">TM448B00399_0020</name>
</gene>
<dbReference type="EMBL" id="MT142526">
    <property type="protein sequence ID" value="QJA84226.1"/>
    <property type="molecule type" value="Genomic_DNA"/>
</dbReference>
<evidence type="ECO:0000313" key="2">
    <source>
        <dbReference type="EMBL" id="QJA67480.1"/>
    </source>
</evidence>
<proteinExistence type="predicted"/>
<sequence>MSKDSNVIQLVKDKEDNLREYFELQRLMWDRNIFFHMGQQWIELDLDSRSWRDSKYRYSEIDPLYPTPVTNITFDKVQTILSNITKSFPSPYATHRVGSDKAKQSARYADVALKYFEEKKDMKTKVSDTALQCMLLGGCILKPYWDLETGKYREELKTKTEKRPQDVPIKVCPDCNIEYRVNVPQCLQCGNGLVNETKKEVVDVQVPVISKDGIPQTEHIPIGDPNCELTSYYEWLFDPLVDELDKQRWKMRRRVKSAKWIENTYGVKVKADPTLADEYWHMYKINFWHSTPFSFKEDITRYLYNFMQDAVPFIEYWEKPETTKDKGRYLILAGEQKVADRDFPYEDGKWREIHVRFAKEILQFYGIPFINLLIGPNVRINKIDQQIEWNRQTVIDPITVNPTGSGVEQEEFYGRLGRYIEPNPAVSDKIGYLHPEPYPAQVYQERQNTFEDIDKLTISDSFSGKLPETRTAAASIEMAIEQNAAKLSLFGSSLGLGFTKVYREWVQLMRYNMPVERKFSIMGEEQEYESIAFSGEELWGDPDYDDGGLLIRIDYDSIYPKSRAADKQMMIELLQYGFINPQDDFMRSLVFQKFGFDKEGVNQGFNSDLSCANREVIRMKNGIDVSADYAKDHYNIDLSKMNPQDPQFDPTVGLKPGQNHFIHLEVVRKYVQSEEFEHQPPEVQQIFLRHLSLEQVASQRQRDAQMEEQIKLAQQAKGAPGGIIKS</sequence>
<dbReference type="AlphaFoldDB" id="A0A6H1ZIZ3"/>
<name>A0A6H1ZIZ3_9ZZZZ</name>
<protein>
    <recommendedName>
        <fullName evidence="5">Portal protein</fullName>
    </recommendedName>
</protein>
<evidence type="ECO:0000313" key="3">
    <source>
        <dbReference type="EMBL" id="QJA84226.1"/>
    </source>
</evidence>
<dbReference type="EMBL" id="MT144038">
    <property type="protein sequence ID" value="QJA47287.1"/>
    <property type="molecule type" value="Genomic_DNA"/>
</dbReference>
<accession>A0A6H1ZIZ3</accession>